<accession>A0A1F6M643</accession>
<dbReference type="AlphaFoldDB" id="A0A1F6M643"/>
<evidence type="ECO:0000313" key="3">
    <source>
        <dbReference type="Proteomes" id="UP000178742"/>
    </source>
</evidence>
<gene>
    <name evidence="2" type="ORF">A3B90_00580</name>
</gene>
<organism evidence="2 3">
    <name type="scientific">Candidatus Magasanikbacteria bacterium RIFCSPHIGHO2_02_FULL_41_13</name>
    <dbReference type="NCBI Taxonomy" id="1798676"/>
    <lineage>
        <taxon>Bacteria</taxon>
        <taxon>Candidatus Magasanikiibacteriota</taxon>
    </lineage>
</organism>
<dbReference type="CDD" id="cd07344">
    <property type="entry name" value="M48_yhfN_like"/>
    <property type="match status" value="1"/>
</dbReference>
<dbReference type="STRING" id="1798676.A3B90_00580"/>
<comment type="caution">
    <text evidence="2">The sequence shown here is derived from an EMBL/GenBank/DDBJ whole genome shotgun (WGS) entry which is preliminary data.</text>
</comment>
<sequence>MEIQIRRRRGLKRITLRVGIGGKVTVSAPLRVPQFFIEKFLKEKADWIESAKKQMQKKEAEQETRIKFPSFESSKARAKKLLLERARYWADQYGVKFERVSIKRAATRWGSCSSKGNLNFHYRLYFLPEELRDYVVVHEICHLLYMNHSRAFWKEVERSMPAWRTYKRQLQKFVL</sequence>
<reference evidence="2 3" key="1">
    <citation type="journal article" date="2016" name="Nat. Commun.">
        <title>Thousands of microbial genomes shed light on interconnected biogeochemical processes in an aquifer system.</title>
        <authorList>
            <person name="Anantharaman K."/>
            <person name="Brown C.T."/>
            <person name="Hug L.A."/>
            <person name="Sharon I."/>
            <person name="Castelle C.J."/>
            <person name="Probst A.J."/>
            <person name="Thomas B.C."/>
            <person name="Singh A."/>
            <person name="Wilkins M.J."/>
            <person name="Karaoz U."/>
            <person name="Brodie E.L."/>
            <person name="Williams K.H."/>
            <person name="Hubbard S.S."/>
            <person name="Banfield J.F."/>
        </authorList>
    </citation>
    <scope>NUCLEOTIDE SEQUENCE [LARGE SCALE GENOMIC DNA]</scope>
</reference>
<dbReference type="EMBL" id="MFPX01000007">
    <property type="protein sequence ID" value="OGH67070.1"/>
    <property type="molecule type" value="Genomic_DNA"/>
</dbReference>
<evidence type="ECO:0000259" key="1">
    <source>
        <dbReference type="Pfam" id="PF01863"/>
    </source>
</evidence>
<dbReference type="InterPro" id="IPR002725">
    <property type="entry name" value="YgjP-like_metallopeptidase"/>
</dbReference>
<protein>
    <recommendedName>
        <fullName evidence="1">YgjP-like metallopeptidase domain-containing protein</fullName>
    </recommendedName>
</protein>
<dbReference type="Gene3D" id="3.30.2010.10">
    <property type="entry name" value="Metalloproteases ('zincins'), catalytic domain"/>
    <property type="match status" value="1"/>
</dbReference>
<dbReference type="PANTHER" id="PTHR30399:SF1">
    <property type="entry name" value="UTP PYROPHOSPHATASE"/>
    <property type="match status" value="1"/>
</dbReference>
<feature type="domain" description="YgjP-like metallopeptidase" evidence="1">
    <location>
        <begin position="74"/>
        <end position="172"/>
    </location>
</feature>
<dbReference type="Pfam" id="PF01863">
    <property type="entry name" value="YgjP-like"/>
    <property type="match status" value="2"/>
</dbReference>
<proteinExistence type="predicted"/>
<name>A0A1F6M643_9BACT</name>
<dbReference type="PANTHER" id="PTHR30399">
    <property type="entry name" value="UNCHARACTERIZED PROTEIN YGJP"/>
    <property type="match status" value="1"/>
</dbReference>
<dbReference type="Proteomes" id="UP000178742">
    <property type="component" value="Unassembled WGS sequence"/>
</dbReference>
<dbReference type="InterPro" id="IPR053136">
    <property type="entry name" value="UTP_pyrophosphatase-like"/>
</dbReference>
<feature type="domain" description="YgjP-like metallopeptidase" evidence="1">
    <location>
        <begin position="12"/>
        <end position="64"/>
    </location>
</feature>
<evidence type="ECO:0000313" key="2">
    <source>
        <dbReference type="EMBL" id="OGH67070.1"/>
    </source>
</evidence>